<evidence type="ECO:0000256" key="2">
    <source>
        <dbReference type="SAM" id="MobiDB-lite"/>
    </source>
</evidence>
<dbReference type="Proteomes" id="UP000320762">
    <property type="component" value="Unassembled WGS sequence"/>
</dbReference>
<comment type="caution">
    <text evidence="3">The sequence shown here is derived from an EMBL/GenBank/DDBJ whole genome shotgun (WGS) entry which is preliminary data.</text>
</comment>
<evidence type="ECO:0000313" key="4">
    <source>
        <dbReference type="Proteomes" id="UP000320762"/>
    </source>
</evidence>
<accession>A0A550C4Q5</accession>
<protein>
    <submittedName>
        <fullName evidence="3">Uncharacterized protein</fullName>
    </submittedName>
</protein>
<dbReference type="AlphaFoldDB" id="A0A550C4Q5"/>
<name>A0A550C4Q5_9AGAR</name>
<proteinExistence type="predicted"/>
<reference evidence="3 4" key="1">
    <citation type="journal article" date="2019" name="New Phytol.">
        <title>Comparative genomics reveals unique wood-decay strategies and fruiting body development in the Schizophyllaceae.</title>
        <authorList>
            <person name="Almasi E."/>
            <person name="Sahu N."/>
            <person name="Krizsan K."/>
            <person name="Balint B."/>
            <person name="Kovacs G.M."/>
            <person name="Kiss B."/>
            <person name="Cseklye J."/>
            <person name="Drula E."/>
            <person name="Henrissat B."/>
            <person name="Nagy I."/>
            <person name="Chovatia M."/>
            <person name="Adam C."/>
            <person name="LaButti K."/>
            <person name="Lipzen A."/>
            <person name="Riley R."/>
            <person name="Grigoriev I.V."/>
            <person name="Nagy L.G."/>
        </authorList>
    </citation>
    <scope>NUCLEOTIDE SEQUENCE [LARGE SCALE GENOMIC DNA]</scope>
    <source>
        <strain evidence="3 4">NL-1724</strain>
    </source>
</reference>
<keyword evidence="4" id="KW-1185">Reference proteome</keyword>
<evidence type="ECO:0000256" key="1">
    <source>
        <dbReference type="SAM" id="Coils"/>
    </source>
</evidence>
<sequence length="1068" mass="121302">MQDRESPGLLSFLDNRSARNKATRNAIAEADLSRLSLDQCKTMLDRLSTSHNQDDISATLHAVESMAAQQRERLSRIRRKEAEEAVQRAFAILNQVEASLDGYSRMYPSEMPLRIDNSHYRMGGFDDVAPTTLVAYCSALSMRIFHRTSRPGASLVLKLTKLYGYSLTLLNGGPNILQQQVLRDTPEDVRTVEKRINLGIRTVPYAVCQSCRRTHEPTYIIDSDKPRYPQNCQEEFCGADLVLSSGAAKEVFEYHPFFDWFGRLITLPGVVAHGDRFCESVDRQREAPDVQYGVEDGHLVRSLPAHDSEDRFFIADRGEEKRWLFALHVDFFNAEGNSMRGRKASTGHIVMTCLNLPLTMRNDDAYKYLAAVIQGPEEPSAVKGQYRHYLRPLLRDLKLGYTRGVRFSTTGGSGIHQASSDLAYRYIQRMILAILVADVKAARPCAGLLDITSHNFCYACRCWIQAYVGRVDYEVWEAIDDRTLKEGARAWKEASSEERTHIEERYAARDSELWELPYWKPSQQMVVDPMHTWFLIVLQRFFREAMGLDPSARKLWTHRHPAFYHAFTLPPSLSSLSDTVSKAGNGMTYKVAVQMGIMQNKLTAPMNDPDRDTFRLSVKHISNEALTRVCLDLTGDTGVSQSLLETMSKDGLADVLFDWRITKPLHPMQWTAVNHDVVIQTIRQAVVEISMPTWMKDKPPHDVGLSQAGTLKANQWRWLYRVYVPLALMLIWHPDSPYALPNARAMKPILDMNMNLTSATIILVKHHVTEESRDMFRAQLKAHVLGLRLHFPGFIFPGYHLAFHIPDFMALLGPARNWWCFPFERLAGKLQRIPKSHKIGQSEHTMLHSFLKGSVFRQWLLHPDSPPLLQYCRSLVDKAFRFVVAASSDDTEEDARMDADEDKDDEDQTTELDRGELDGKKRTRVPADLLGLLNTDDITCYSRVPAPKGFYCTQGSNSYVCVRSADCTPGSWVSARIQHILDWEGDLRFVVQYAHSRPNSHQADAFAHYWDTGFEAQRVSSAFDPGLWVVEADQIIAHAARWALKDGTALVVNLSDVGSKAVPTQFHC</sequence>
<feature type="region of interest" description="Disordered" evidence="2">
    <location>
        <begin position="891"/>
        <end position="918"/>
    </location>
</feature>
<feature type="compositionally biased region" description="Acidic residues" evidence="2">
    <location>
        <begin position="891"/>
        <end position="910"/>
    </location>
</feature>
<gene>
    <name evidence="3" type="ORF">BD626DRAFT_408605</name>
</gene>
<dbReference type="EMBL" id="VDMD01000026">
    <property type="protein sequence ID" value="TRM59750.1"/>
    <property type="molecule type" value="Genomic_DNA"/>
</dbReference>
<feature type="coiled-coil region" evidence="1">
    <location>
        <begin position="60"/>
        <end position="99"/>
    </location>
</feature>
<dbReference type="OrthoDB" id="3269001at2759"/>
<dbReference type="STRING" id="97359.A0A550C4Q5"/>
<organism evidence="3 4">
    <name type="scientific">Schizophyllum amplum</name>
    <dbReference type="NCBI Taxonomy" id="97359"/>
    <lineage>
        <taxon>Eukaryota</taxon>
        <taxon>Fungi</taxon>
        <taxon>Dikarya</taxon>
        <taxon>Basidiomycota</taxon>
        <taxon>Agaricomycotina</taxon>
        <taxon>Agaricomycetes</taxon>
        <taxon>Agaricomycetidae</taxon>
        <taxon>Agaricales</taxon>
        <taxon>Schizophyllaceae</taxon>
        <taxon>Schizophyllum</taxon>
    </lineage>
</organism>
<keyword evidence="1" id="KW-0175">Coiled coil</keyword>
<evidence type="ECO:0000313" key="3">
    <source>
        <dbReference type="EMBL" id="TRM59750.1"/>
    </source>
</evidence>